<feature type="transmembrane region" description="Helical" evidence="9">
    <location>
        <begin position="277"/>
        <end position="296"/>
    </location>
</feature>
<evidence type="ECO:0000256" key="8">
    <source>
        <dbReference type="ARBA" id="ARBA00023136"/>
    </source>
</evidence>
<dbReference type="PANTHER" id="PTHR30081:SF1">
    <property type="entry name" value="PROTEIN TRANSLOCASE SUBUNIT SECD"/>
    <property type="match status" value="1"/>
</dbReference>
<evidence type="ECO:0000259" key="12">
    <source>
        <dbReference type="Pfam" id="PF02355"/>
    </source>
</evidence>
<accession>A0ABS5AQH7</accession>
<keyword evidence="3 9" id="KW-1003">Cell membrane</keyword>
<comment type="subcellular location">
    <subcellularLocation>
        <location evidence="1 9">Cell membrane</location>
        <topology evidence="1 9">Multi-pass membrane protein</topology>
    </subcellularLocation>
</comment>
<dbReference type="InterPro" id="IPR054384">
    <property type="entry name" value="SecDF_P1_head"/>
</dbReference>
<comment type="subunit">
    <text evidence="9">Forms a complex with SecF. Part of the essential Sec protein translocation apparatus which comprises SecA, SecYEG and auxiliary proteins SecDF. Other proteins may also be involved.</text>
</comment>
<evidence type="ECO:0000259" key="14">
    <source>
        <dbReference type="Pfam" id="PF22599"/>
    </source>
</evidence>
<evidence type="ECO:0000256" key="1">
    <source>
        <dbReference type="ARBA" id="ARBA00004651"/>
    </source>
</evidence>
<sequence length="713" mass="73557">MAADAGATDRALEVIRRRVDGLGVAEPTLVRSGENRIIVELPGVQDPAEAVAVLGRTAQLTMHPVLGVVAPGTPAGQGEVVLPDESGAALRLGASQVTGENISGAGSGPVPQGAGWQVTIDFSGPGSESWRKLTGQAACFPDGNPQRRVAIVLDNKVISSPQVDPSVGCQAGMGGGNTRITGKFTQAEANELSLLIKGGALPLPVEVIEQRTVGPTLGAEAIEASAWAALLGIAITGLFLIVVYRLVGFLAVLALAGYAALSYASLLAIGATLTLPGLAGLVLAVGMAVDANVLVFERAREDFAARSGLAPRQRLNRAVEGGFKGAVSAIADSNVTTLLAAALLFFLATGPVQGFGVTLSIGVLASLFSALVLTRVLLLLVCDNEFVAKRPWLTGLGHLGRVRTWLSGRFSGLYANPKRWLLATGVVTVLIALGLFVRGPELGVEFTGGRLLEYTTAQQVSPEAAREALQAAGFDRTTVSASGDKALAIRTGPVDDTQAAKAKDVLAGLGGETRQVRSELIGPSLGDELRSKAVLALLIAVAAQLVYLAVRFDWRLGLATVSALVTDVLVLLGLFSWLGITMDAVFLAALLTVIGYSVNDSVVVFDRVRELRGLRPREPFHRIAGTAVLQTLPRTVNTGVGVLAVLLCLMLLGDGSLADFALAVLVGVVAGTISTVATAAPLAVLLDTKSPGAGRTRAKKPQGRQRAGSGAVV</sequence>
<feature type="transmembrane region" description="Helical" evidence="9">
    <location>
        <begin position="420"/>
        <end position="437"/>
    </location>
</feature>
<comment type="subunit">
    <text evidence="10">Forms a complex with SecD. Part of the essential Sec protein translocation apparatus which comprises SecA, SecYEG and auxiliary proteins SecDF. Other proteins may also be involved.</text>
</comment>
<comment type="caution">
    <text evidence="15">The sequence shown here is derived from an EMBL/GenBank/DDBJ whole genome shotgun (WGS) entry which is preliminary data.</text>
</comment>
<comment type="function">
    <text evidence="9">Part of the Sec protein translocase complex. Interacts with the SecYEG preprotein conducting channel. SecDF uses the proton motive force (PMF) to complete protein translocation after the ATP-dependent function of SecA.</text>
</comment>
<feature type="transmembrane region" description="Helical" evidence="9">
    <location>
        <begin position="359"/>
        <end position="381"/>
    </location>
</feature>
<evidence type="ECO:0000256" key="6">
    <source>
        <dbReference type="ARBA" id="ARBA00022989"/>
    </source>
</evidence>
<dbReference type="Gene3D" id="3.30.1360.200">
    <property type="match status" value="1"/>
</dbReference>
<feature type="transmembrane region" description="Helical" evidence="9">
    <location>
        <begin position="533"/>
        <end position="550"/>
    </location>
</feature>
<feature type="transmembrane region" description="Helical" evidence="9">
    <location>
        <begin position="224"/>
        <end position="243"/>
    </location>
</feature>
<name>A0ABS5AQH7_9PSEU</name>
<feature type="transmembrane region" description="Helical" evidence="9">
    <location>
        <begin position="250"/>
        <end position="271"/>
    </location>
</feature>
<dbReference type="PRINTS" id="PR01755">
    <property type="entry name" value="SECFTRNLCASE"/>
</dbReference>
<dbReference type="Gene3D" id="1.20.1640.10">
    <property type="entry name" value="Multidrug efflux transporter AcrB transmembrane domain"/>
    <property type="match status" value="2"/>
</dbReference>
<feature type="domain" description="Protein translocase subunit SecDF P1" evidence="13">
    <location>
        <begin position="9"/>
        <end position="65"/>
    </location>
</feature>
<feature type="domain" description="Protein export membrane protein SecD/SecF C-terminal" evidence="12">
    <location>
        <begin position="205"/>
        <end position="379"/>
    </location>
</feature>
<dbReference type="NCBIfam" id="TIGR00966">
    <property type="entry name" value="transloc_SecF"/>
    <property type="match status" value="1"/>
</dbReference>
<evidence type="ECO:0000256" key="2">
    <source>
        <dbReference type="ARBA" id="ARBA00022448"/>
    </source>
</evidence>
<feature type="domain" description="Protein export membrane protein SecD/SecF C-terminal" evidence="12">
    <location>
        <begin position="503"/>
        <end position="687"/>
    </location>
</feature>
<evidence type="ECO:0000256" key="11">
    <source>
        <dbReference type="SAM" id="MobiDB-lite"/>
    </source>
</evidence>
<keyword evidence="16" id="KW-1185">Reference proteome</keyword>
<organism evidence="15 16">
    <name type="scientific">Crossiella equi</name>
    <dbReference type="NCBI Taxonomy" id="130796"/>
    <lineage>
        <taxon>Bacteria</taxon>
        <taxon>Bacillati</taxon>
        <taxon>Actinomycetota</taxon>
        <taxon>Actinomycetes</taxon>
        <taxon>Pseudonocardiales</taxon>
        <taxon>Pseudonocardiaceae</taxon>
        <taxon>Crossiella</taxon>
    </lineage>
</organism>
<dbReference type="Pfam" id="PF07549">
    <property type="entry name" value="Sec_GG"/>
    <property type="match status" value="1"/>
</dbReference>
<feature type="region of interest" description="Disordered" evidence="11">
    <location>
        <begin position="692"/>
        <end position="713"/>
    </location>
</feature>
<dbReference type="NCBIfam" id="TIGR01129">
    <property type="entry name" value="secD"/>
    <property type="match status" value="1"/>
</dbReference>
<dbReference type="Pfam" id="PF02355">
    <property type="entry name" value="SecD_SecF_C"/>
    <property type="match status" value="2"/>
</dbReference>
<proteinExistence type="inferred from homology"/>
<evidence type="ECO:0000256" key="4">
    <source>
        <dbReference type="ARBA" id="ARBA00022692"/>
    </source>
</evidence>
<dbReference type="Proteomes" id="UP001519363">
    <property type="component" value="Unassembled WGS sequence"/>
</dbReference>
<evidence type="ECO:0000256" key="3">
    <source>
        <dbReference type="ARBA" id="ARBA00022475"/>
    </source>
</evidence>
<dbReference type="HAMAP" id="MF_01463_B">
    <property type="entry name" value="SecD_B"/>
    <property type="match status" value="1"/>
</dbReference>
<dbReference type="PANTHER" id="PTHR30081">
    <property type="entry name" value="PROTEIN-EXPORT MEMBRANE PROTEIN SEC"/>
    <property type="match status" value="1"/>
</dbReference>
<gene>
    <name evidence="10" type="primary">secF</name>
    <name evidence="9" type="synonym">secD</name>
    <name evidence="15" type="ORF">JOF53_007695</name>
</gene>
<protein>
    <recommendedName>
        <fullName evidence="9 10">Multifunctional fusion protein</fullName>
    </recommendedName>
    <domain>
        <recommendedName>
            <fullName evidence="9">Protein translocase subunit SecD</fullName>
        </recommendedName>
    </domain>
    <domain>
        <recommendedName>
            <fullName evidence="10">Protein-export membrane protein SecF</fullName>
        </recommendedName>
    </domain>
</protein>
<comment type="similarity">
    <text evidence="10">Belongs to the SecD/SecF family. SecF subfamily.</text>
</comment>
<dbReference type="EMBL" id="JAGIOO010000001">
    <property type="protein sequence ID" value="MBP2478823.1"/>
    <property type="molecule type" value="Genomic_DNA"/>
</dbReference>
<feature type="transmembrane region" description="Helical" evidence="9">
    <location>
        <begin position="660"/>
        <end position="686"/>
    </location>
</feature>
<feature type="transmembrane region" description="Helical" evidence="9">
    <location>
        <begin position="322"/>
        <end position="347"/>
    </location>
</feature>
<feature type="transmembrane region" description="Helical" evidence="9">
    <location>
        <begin position="584"/>
        <end position="605"/>
    </location>
</feature>
<feature type="domain" description="SecDF P1 head subdomain" evidence="14">
    <location>
        <begin position="86"/>
        <end position="202"/>
    </location>
</feature>
<keyword evidence="8 9" id="KW-0472">Membrane</keyword>
<keyword evidence="5 9" id="KW-0653">Protein transport</keyword>
<dbReference type="NCBIfam" id="TIGR00916">
    <property type="entry name" value="2A0604s01"/>
    <property type="match status" value="2"/>
</dbReference>
<evidence type="ECO:0000313" key="16">
    <source>
        <dbReference type="Proteomes" id="UP001519363"/>
    </source>
</evidence>
<dbReference type="Gene3D" id="3.30.70.3220">
    <property type="match status" value="1"/>
</dbReference>
<dbReference type="SUPFAM" id="SSF82866">
    <property type="entry name" value="Multidrug efflux transporter AcrB transmembrane domain"/>
    <property type="match status" value="2"/>
</dbReference>
<comment type="caution">
    <text evidence="9">Lacks conserved residue(s) required for the propagation of feature annotation.</text>
</comment>
<dbReference type="InterPro" id="IPR048634">
    <property type="entry name" value="SecD_SecF_C"/>
</dbReference>
<dbReference type="InterPro" id="IPR022813">
    <property type="entry name" value="SecD/SecF_arch_bac"/>
</dbReference>
<dbReference type="HAMAP" id="MF_01464_B">
    <property type="entry name" value="SecF_B"/>
    <property type="match status" value="1"/>
</dbReference>
<feature type="transmembrane region" description="Helical" evidence="9">
    <location>
        <begin position="636"/>
        <end position="654"/>
    </location>
</feature>
<dbReference type="InterPro" id="IPR005791">
    <property type="entry name" value="SecD"/>
</dbReference>
<evidence type="ECO:0000256" key="9">
    <source>
        <dbReference type="HAMAP-Rule" id="MF_01463"/>
    </source>
</evidence>
<dbReference type="InterPro" id="IPR055344">
    <property type="entry name" value="SecD_SecF_C_bact"/>
</dbReference>
<evidence type="ECO:0000256" key="7">
    <source>
        <dbReference type="ARBA" id="ARBA00023010"/>
    </source>
</evidence>
<reference evidence="15 16" key="1">
    <citation type="submission" date="2021-03" db="EMBL/GenBank/DDBJ databases">
        <title>Sequencing the genomes of 1000 actinobacteria strains.</title>
        <authorList>
            <person name="Klenk H.-P."/>
        </authorList>
    </citation>
    <scope>NUCLEOTIDE SEQUENCE [LARGE SCALE GENOMIC DNA]</scope>
    <source>
        <strain evidence="15 16">DSM 44580</strain>
    </source>
</reference>
<dbReference type="InterPro" id="IPR048631">
    <property type="entry name" value="SecD_1st"/>
</dbReference>
<feature type="transmembrane region" description="Helical" evidence="9">
    <location>
        <begin position="557"/>
        <end position="578"/>
    </location>
</feature>
<evidence type="ECO:0000259" key="13">
    <source>
        <dbReference type="Pfam" id="PF21760"/>
    </source>
</evidence>
<evidence type="ECO:0000256" key="10">
    <source>
        <dbReference type="HAMAP-Rule" id="MF_01464"/>
    </source>
</evidence>
<dbReference type="Pfam" id="PF21760">
    <property type="entry name" value="SecD_1st"/>
    <property type="match status" value="1"/>
</dbReference>
<dbReference type="Pfam" id="PF22599">
    <property type="entry name" value="SecDF_P1_head"/>
    <property type="match status" value="1"/>
</dbReference>
<keyword evidence="2 9" id="KW-0813">Transport</keyword>
<dbReference type="InterPro" id="IPR022646">
    <property type="entry name" value="SecD/SecF_CS"/>
</dbReference>
<evidence type="ECO:0000256" key="5">
    <source>
        <dbReference type="ARBA" id="ARBA00022927"/>
    </source>
</evidence>
<keyword evidence="7 9" id="KW-0811">Translocation</keyword>
<keyword evidence="6 9" id="KW-1133">Transmembrane helix</keyword>
<evidence type="ECO:0000313" key="15">
    <source>
        <dbReference type="EMBL" id="MBP2478823.1"/>
    </source>
</evidence>
<dbReference type="InterPro" id="IPR005665">
    <property type="entry name" value="SecF_bac"/>
</dbReference>
<dbReference type="NCBIfam" id="NF009583">
    <property type="entry name" value="PRK13024.1-3"/>
    <property type="match status" value="1"/>
</dbReference>
<dbReference type="InterPro" id="IPR022645">
    <property type="entry name" value="SecD/SecF_bac"/>
</dbReference>
<comment type="similarity">
    <text evidence="9">Belongs to the SecD/SecF family. SecD subfamily.</text>
</comment>
<keyword evidence="4 9" id="KW-0812">Transmembrane</keyword>